<dbReference type="SUPFAM" id="SSF52467">
    <property type="entry name" value="DHS-like NAD/FAD-binding domain"/>
    <property type="match status" value="1"/>
</dbReference>
<sequence length="533" mass="61430">MDDLTAAITRQPALPRFMCHIFQRVKQQRLNLVTGAGISIDAGVPDWYGLLERLAATPSALAGDYLVHKTAGLTPEYLGQIIYNRRRNTDDDNYSILEDATVNHGWAASIHDAIYKNVPEDLAEVLANHPYLSELKDLAKKLSFVINFNFDDILAQAISFHPQRVDELRSCSVEWRPALLDRPNHTTIYHVNGLLPQVSLKKRSPKLIFTEDSFADAMARSPGVSAEYIFMRFVQNTMLIVGHSLADASLKNYLRLNRDKSPANHHYMIHWINNESALSSEQQQDIFSANLDLYNVFTIFLTSREMNSFFALLNLDERDFAHKLDAMGEDQRSRWHYYIVGPVAAGKSSLLEHLRCFDTHEEWTRPPPPEMYKSFDKLSEEENTKVDNFIYAELKEKNRRMLEAKIGFHFMDRGPLDLYAFSKDQKENKKKTADMKSIITRDRSWQNGEIIFLEAKGSTLVSRNYLRGRTPEKSGQEEYFDAQTQTLKDIYNPSFIFDTEGQTPGQIARRVVRRVLLKHYSPTNLSEIMERYV</sequence>
<proteinExistence type="predicted"/>
<organism evidence="1 2">
    <name type="scientific">Pseudomonas syringae pv. primulae</name>
    <dbReference type="NCBI Taxonomy" id="251707"/>
    <lineage>
        <taxon>Bacteria</taxon>
        <taxon>Pseudomonadati</taxon>
        <taxon>Pseudomonadota</taxon>
        <taxon>Gammaproteobacteria</taxon>
        <taxon>Pseudomonadales</taxon>
        <taxon>Pseudomonadaceae</taxon>
        <taxon>Pseudomonas</taxon>
    </lineage>
</organism>
<dbReference type="EMBL" id="RBRQ01000069">
    <property type="protein sequence ID" value="RMR13610.1"/>
    <property type="molecule type" value="Genomic_DNA"/>
</dbReference>
<evidence type="ECO:0000313" key="1">
    <source>
        <dbReference type="EMBL" id="RMR13610.1"/>
    </source>
</evidence>
<reference evidence="1 2" key="1">
    <citation type="submission" date="2018-08" db="EMBL/GenBank/DDBJ databases">
        <title>Recombination of ecologically and evolutionarily significant loci maintains genetic cohesion in the Pseudomonas syringae species complex.</title>
        <authorList>
            <person name="Dillon M."/>
            <person name="Thakur S."/>
            <person name="Almeida R.N.D."/>
            <person name="Weir B.S."/>
            <person name="Guttman D.S."/>
        </authorList>
    </citation>
    <scope>NUCLEOTIDE SEQUENCE [LARGE SCALE GENOMIC DNA]</scope>
    <source>
        <strain evidence="1 2">ICMP 8670</strain>
    </source>
</reference>
<evidence type="ECO:0000313" key="2">
    <source>
        <dbReference type="Proteomes" id="UP000276615"/>
    </source>
</evidence>
<dbReference type="Gene3D" id="3.40.50.300">
    <property type="entry name" value="P-loop containing nucleotide triphosphate hydrolases"/>
    <property type="match status" value="1"/>
</dbReference>
<dbReference type="SUPFAM" id="SSF52540">
    <property type="entry name" value="P-loop containing nucleoside triphosphate hydrolases"/>
    <property type="match status" value="1"/>
</dbReference>
<dbReference type="AlphaFoldDB" id="A0A3M4SF73"/>
<dbReference type="InterPro" id="IPR027417">
    <property type="entry name" value="P-loop_NTPase"/>
</dbReference>
<gene>
    <name evidence="1" type="ORF">ALP92_02960</name>
</gene>
<dbReference type="Proteomes" id="UP000276615">
    <property type="component" value="Unassembled WGS sequence"/>
</dbReference>
<protein>
    <submittedName>
        <fullName evidence="1">Uncharacterized protein</fullName>
    </submittedName>
</protein>
<dbReference type="Pfam" id="PF13289">
    <property type="entry name" value="SIR2_2"/>
    <property type="match status" value="1"/>
</dbReference>
<dbReference type="RefSeq" id="WP_122282701.1">
    <property type="nucleotide sequence ID" value="NZ_RBRQ01000069.1"/>
</dbReference>
<comment type="caution">
    <text evidence="1">The sequence shown here is derived from an EMBL/GenBank/DDBJ whole genome shotgun (WGS) entry which is preliminary data.</text>
</comment>
<dbReference type="InterPro" id="IPR029035">
    <property type="entry name" value="DHS-like_NAD/FAD-binding_dom"/>
</dbReference>
<name>A0A3M4SF73_9PSED</name>
<dbReference type="Gene3D" id="3.40.50.1220">
    <property type="entry name" value="TPP-binding domain"/>
    <property type="match status" value="1"/>
</dbReference>
<accession>A0A3M4SF73</accession>